<keyword evidence="1" id="KW-0812">Transmembrane</keyword>
<proteinExistence type="predicted"/>
<dbReference type="EMBL" id="FNCW01000016">
    <property type="protein sequence ID" value="SDH01951.1"/>
    <property type="molecule type" value="Genomic_DNA"/>
</dbReference>
<sequence>MQNNYYTDRFLEDNFEQTVRKKEKLVQEKYTEKQLKELYFDNAQKLNQALIEFKPNRHQKQANKDHKKLMLAYLDECIDYDLSNLSYREKEEFDNKYVSQVASKLTFLGFKMKKFVPFFIGAALIVDILLSLFGIAKHYYYIPIITVFVTYLEFKGLFKAKKRGKLLR</sequence>
<evidence type="ECO:0000313" key="2">
    <source>
        <dbReference type="EMBL" id="SDH01951.1"/>
    </source>
</evidence>
<keyword evidence="3" id="KW-1185">Reference proteome</keyword>
<name>A0A1G7YZN2_9FLAO</name>
<protein>
    <submittedName>
        <fullName evidence="2">Uncharacterized protein</fullName>
    </submittedName>
</protein>
<feature type="transmembrane region" description="Helical" evidence="1">
    <location>
        <begin position="139"/>
        <end position="158"/>
    </location>
</feature>
<keyword evidence="1" id="KW-1133">Transmembrane helix</keyword>
<keyword evidence="1" id="KW-0472">Membrane</keyword>
<dbReference type="OrthoDB" id="9876560at2"/>
<accession>A0A1G7YZN2</accession>
<feature type="transmembrane region" description="Helical" evidence="1">
    <location>
        <begin position="115"/>
        <end position="133"/>
    </location>
</feature>
<dbReference type="RefSeq" id="WP_093369739.1">
    <property type="nucleotide sequence ID" value="NZ_FNCW01000016.1"/>
</dbReference>
<reference evidence="2 3" key="1">
    <citation type="submission" date="2016-10" db="EMBL/GenBank/DDBJ databases">
        <authorList>
            <person name="de Groot N.N."/>
        </authorList>
    </citation>
    <scope>NUCLEOTIDE SEQUENCE [LARGE SCALE GENOMIC DNA]</scope>
    <source>
        <strain evidence="2 3">DSM 19803</strain>
    </source>
</reference>
<gene>
    <name evidence="2" type="ORF">SAMN04488027_1166</name>
</gene>
<organism evidence="2 3">
    <name type="scientific">Psychroflexus sediminis</name>
    <dbReference type="NCBI Taxonomy" id="470826"/>
    <lineage>
        <taxon>Bacteria</taxon>
        <taxon>Pseudomonadati</taxon>
        <taxon>Bacteroidota</taxon>
        <taxon>Flavobacteriia</taxon>
        <taxon>Flavobacteriales</taxon>
        <taxon>Flavobacteriaceae</taxon>
        <taxon>Psychroflexus</taxon>
    </lineage>
</organism>
<evidence type="ECO:0000256" key="1">
    <source>
        <dbReference type="SAM" id="Phobius"/>
    </source>
</evidence>
<dbReference type="AlphaFoldDB" id="A0A1G7YZN2"/>
<dbReference type="Proteomes" id="UP000199296">
    <property type="component" value="Unassembled WGS sequence"/>
</dbReference>
<evidence type="ECO:0000313" key="3">
    <source>
        <dbReference type="Proteomes" id="UP000199296"/>
    </source>
</evidence>